<sequence length="45" mass="5467">MTELSEQQLQHDRKIIEDAFKDIDEGKLLTEEDMEKRFGKYGWHK</sequence>
<dbReference type="STRING" id="481719.LASUN_16500"/>
<dbReference type="EMBL" id="MIQE01000015">
    <property type="protein sequence ID" value="OFA10613.1"/>
    <property type="molecule type" value="Genomic_DNA"/>
</dbReference>
<name>A0A1E7XBV4_9LACO</name>
<protein>
    <submittedName>
        <fullName evidence="1">Uncharacterized protein</fullName>
    </submittedName>
</protein>
<gene>
    <name evidence="1" type="ORF">LASUN_16500</name>
</gene>
<proteinExistence type="predicted"/>
<dbReference type="Proteomes" id="UP000177010">
    <property type="component" value="Unassembled WGS sequence"/>
</dbReference>
<dbReference type="RefSeq" id="WP_082617180.1">
    <property type="nucleotide sequence ID" value="NZ_JAZHVW010000024.1"/>
</dbReference>
<evidence type="ECO:0000313" key="1">
    <source>
        <dbReference type="EMBL" id="OFA10613.1"/>
    </source>
</evidence>
<evidence type="ECO:0000313" key="2">
    <source>
        <dbReference type="Proteomes" id="UP000177010"/>
    </source>
</evidence>
<dbReference type="AlphaFoldDB" id="A0A1E7XBV4"/>
<reference evidence="1 2" key="1">
    <citation type="submission" date="2016-09" db="EMBL/GenBank/DDBJ databases">
        <title>Genome Sequence of Lactobacillus sunkii Strain CG01.</title>
        <authorList>
            <person name="Poehlein A."/>
            <person name="Gabris C."/>
            <person name="Bengelsdorf F.R."/>
            <person name="Duerre P."/>
            <person name="Daniel R."/>
        </authorList>
    </citation>
    <scope>NUCLEOTIDE SEQUENCE [LARGE SCALE GENOMIC DNA]</scope>
    <source>
        <strain evidence="1 2">CG_D</strain>
    </source>
</reference>
<accession>A0A1E7XBV4</accession>
<comment type="caution">
    <text evidence="1">The sequence shown here is derived from an EMBL/GenBank/DDBJ whole genome shotgun (WGS) entry which is preliminary data.</text>
</comment>
<organism evidence="1 2">
    <name type="scientific">Lentilactobacillus sunkii</name>
    <dbReference type="NCBI Taxonomy" id="481719"/>
    <lineage>
        <taxon>Bacteria</taxon>
        <taxon>Bacillati</taxon>
        <taxon>Bacillota</taxon>
        <taxon>Bacilli</taxon>
        <taxon>Lactobacillales</taxon>
        <taxon>Lactobacillaceae</taxon>
        <taxon>Lentilactobacillus</taxon>
    </lineage>
</organism>